<feature type="transmembrane region" description="Helical" evidence="8">
    <location>
        <begin position="85"/>
        <end position="106"/>
    </location>
</feature>
<evidence type="ECO:0000256" key="5">
    <source>
        <dbReference type="ARBA" id="ARBA00022692"/>
    </source>
</evidence>
<feature type="transmembrane region" description="Helical" evidence="8">
    <location>
        <begin position="140"/>
        <end position="156"/>
    </location>
</feature>
<keyword evidence="6 8" id="KW-1133">Transmembrane helix</keyword>
<organism evidence="9 10">
    <name type="scientific">Candidatus Woesebacteria bacterium CG_4_9_14_3_um_filter_39_10</name>
    <dbReference type="NCBI Taxonomy" id="1975056"/>
    <lineage>
        <taxon>Bacteria</taxon>
        <taxon>Candidatus Woeseibacteriota</taxon>
    </lineage>
</organism>
<dbReference type="PANTHER" id="PTHR33908:SF11">
    <property type="entry name" value="MEMBRANE PROTEIN"/>
    <property type="match status" value="1"/>
</dbReference>
<keyword evidence="7 8" id="KW-0472">Membrane</keyword>
<dbReference type="EMBL" id="PFWW01000019">
    <property type="protein sequence ID" value="PJA42924.1"/>
    <property type="molecule type" value="Genomic_DNA"/>
</dbReference>
<evidence type="ECO:0000256" key="1">
    <source>
        <dbReference type="ARBA" id="ARBA00004651"/>
    </source>
</evidence>
<evidence type="ECO:0000313" key="10">
    <source>
        <dbReference type="Proteomes" id="UP000230484"/>
    </source>
</evidence>
<evidence type="ECO:0000256" key="3">
    <source>
        <dbReference type="ARBA" id="ARBA00022676"/>
    </source>
</evidence>
<feature type="transmembrane region" description="Helical" evidence="8">
    <location>
        <begin position="6"/>
        <end position="23"/>
    </location>
</feature>
<dbReference type="GO" id="GO:0016763">
    <property type="term" value="F:pentosyltransferase activity"/>
    <property type="evidence" value="ECO:0007669"/>
    <property type="project" value="TreeGrafter"/>
</dbReference>
<dbReference type="GO" id="GO:0009103">
    <property type="term" value="P:lipopolysaccharide biosynthetic process"/>
    <property type="evidence" value="ECO:0007669"/>
    <property type="project" value="UniProtKB-ARBA"/>
</dbReference>
<feature type="transmembrane region" description="Helical" evidence="8">
    <location>
        <begin position="353"/>
        <end position="371"/>
    </location>
</feature>
<evidence type="ECO:0000256" key="8">
    <source>
        <dbReference type="SAM" id="Phobius"/>
    </source>
</evidence>
<accession>A0A2M7X9U5</accession>
<dbReference type="PANTHER" id="PTHR33908">
    <property type="entry name" value="MANNOSYLTRANSFERASE YKCB-RELATED"/>
    <property type="match status" value="1"/>
</dbReference>
<proteinExistence type="predicted"/>
<keyword evidence="5 8" id="KW-0812">Transmembrane</keyword>
<evidence type="ECO:0000256" key="4">
    <source>
        <dbReference type="ARBA" id="ARBA00022679"/>
    </source>
</evidence>
<reference evidence="10" key="1">
    <citation type="submission" date="2017-09" db="EMBL/GenBank/DDBJ databases">
        <title>Depth-based differentiation of microbial function through sediment-hosted aquifers and enrichment of novel symbionts in the deep terrestrial subsurface.</title>
        <authorList>
            <person name="Probst A.J."/>
            <person name="Ladd B."/>
            <person name="Jarett J.K."/>
            <person name="Geller-Mcgrath D.E."/>
            <person name="Sieber C.M.K."/>
            <person name="Emerson J.B."/>
            <person name="Anantharaman K."/>
            <person name="Thomas B.C."/>
            <person name="Malmstrom R."/>
            <person name="Stieglmeier M."/>
            <person name="Klingl A."/>
            <person name="Woyke T."/>
            <person name="Ryan C.M."/>
            <person name="Banfield J.F."/>
        </authorList>
    </citation>
    <scope>NUCLEOTIDE SEQUENCE [LARGE SCALE GENOMIC DNA]</scope>
</reference>
<comment type="subcellular location">
    <subcellularLocation>
        <location evidence="1">Cell membrane</location>
        <topology evidence="1">Multi-pass membrane protein</topology>
    </subcellularLocation>
</comment>
<keyword evidence="2" id="KW-1003">Cell membrane</keyword>
<dbReference type="GO" id="GO:0005886">
    <property type="term" value="C:plasma membrane"/>
    <property type="evidence" value="ECO:0007669"/>
    <property type="project" value="UniProtKB-SubCell"/>
</dbReference>
<dbReference type="AlphaFoldDB" id="A0A2M7X9U5"/>
<evidence type="ECO:0008006" key="11">
    <source>
        <dbReference type="Google" id="ProtNLM"/>
    </source>
</evidence>
<gene>
    <name evidence="9" type="ORF">CO176_01000</name>
</gene>
<evidence type="ECO:0000313" key="9">
    <source>
        <dbReference type="EMBL" id="PJA42924.1"/>
    </source>
</evidence>
<protein>
    <recommendedName>
        <fullName evidence="11">Glycosyltransferase RgtA/B/C/D-like domain-containing protein</fullName>
    </recommendedName>
</protein>
<comment type="caution">
    <text evidence="9">The sequence shown here is derived from an EMBL/GenBank/DDBJ whole genome shotgun (WGS) entry which is preliminary data.</text>
</comment>
<evidence type="ECO:0000256" key="7">
    <source>
        <dbReference type="ARBA" id="ARBA00023136"/>
    </source>
</evidence>
<dbReference type="Proteomes" id="UP000230484">
    <property type="component" value="Unassembled WGS sequence"/>
</dbReference>
<dbReference type="InterPro" id="IPR050297">
    <property type="entry name" value="LipidA_mod_glycosyltrf_83"/>
</dbReference>
<feature type="transmembrane region" description="Helical" evidence="8">
    <location>
        <begin position="319"/>
        <end position="337"/>
    </location>
</feature>
<keyword evidence="4" id="KW-0808">Transferase</keyword>
<name>A0A2M7X9U5_9BACT</name>
<evidence type="ECO:0000256" key="6">
    <source>
        <dbReference type="ARBA" id="ARBA00022989"/>
    </source>
</evidence>
<evidence type="ECO:0000256" key="2">
    <source>
        <dbReference type="ARBA" id="ARBA00022475"/>
    </source>
</evidence>
<sequence length="508" mass="56678">MKKFNYILLFGIFIFAFVLRVLYLPKNSLTFGYDQARDAYVSQQIIGGDLKILGPPASTPGLYHGVFYYYLLAPAYLLGHGSPVVAAYWIAFLNSLTVFIVFYLGYLMTKKRWVGILAAFFFAISFESAQYATWLSNPTIGVWTVPLIYLGLWLWIKEKRNYAPIIAAVGLGLSIQSEIFLAYHLVPLVIWLWISRKNITKNQVLTFTLSLLAVLSTMILTEIKFGFKGISGIKALLVAQEPNLAYAKSVGDYLLLYLNQIGRIFAFNSYPGNIGWGGGAVIALALYSLIKKDRIGAFLATWLFAHIWVVTVGGVSTPFLMVGIGPAVSLMIAYYLSKFPAKQGQALPDKSKVAVAAVILVLVFGNLSMIFKENTKGATLFAIQKDMLLSKELAVIDYSYQEAGGNEFSINTLTSPLYINIVWSYLYKWYGFPKYGYLPSFHGRDQVGQIDSLDQSAKPKETSFLILEPMAGIPSQYLDMTLGEEDVKTKPVSEKSFGELRVQKRVLK</sequence>
<feature type="transmembrane region" description="Helical" evidence="8">
    <location>
        <begin position="113"/>
        <end position="134"/>
    </location>
</feature>
<keyword evidence="3" id="KW-0328">Glycosyltransferase</keyword>
<feature type="transmembrane region" description="Helical" evidence="8">
    <location>
        <begin position="206"/>
        <end position="227"/>
    </location>
</feature>